<dbReference type="EMBL" id="CP000774">
    <property type="protein sequence ID" value="ABS61895.1"/>
    <property type="molecule type" value="Genomic_DNA"/>
</dbReference>
<keyword evidence="6" id="KW-0732">Signal</keyword>
<evidence type="ECO:0000256" key="1">
    <source>
        <dbReference type="ARBA" id="ARBA00004442"/>
    </source>
</evidence>
<gene>
    <name evidence="8" type="ordered locus">Plav_0272</name>
</gene>
<evidence type="ECO:0000313" key="9">
    <source>
        <dbReference type="Proteomes" id="UP000006377"/>
    </source>
</evidence>
<reference evidence="8 9" key="1">
    <citation type="journal article" date="2011" name="Stand. Genomic Sci.">
        <title>Complete genome sequence of Parvibaculum lavamentivorans type strain (DS-1(T)).</title>
        <authorList>
            <person name="Schleheck D."/>
            <person name="Weiss M."/>
            <person name="Pitluck S."/>
            <person name="Bruce D."/>
            <person name="Land M.L."/>
            <person name="Han S."/>
            <person name="Saunders E."/>
            <person name="Tapia R."/>
            <person name="Detter C."/>
            <person name="Brettin T."/>
            <person name="Han J."/>
            <person name="Woyke T."/>
            <person name="Goodwin L."/>
            <person name="Pennacchio L."/>
            <person name="Nolan M."/>
            <person name="Cook A.M."/>
            <person name="Kjelleberg S."/>
            <person name="Thomas T."/>
        </authorList>
    </citation>
    <scope>NUCLEOTIDE SEQUENCE [LARGE SCALE GENOMIC DNA]</scope>
    <source>
        <strain evidence="9">DS-1 / DSM 13023 / NCIMB 13966</strain>
    </source>
</reference>
<evidence type="ECO:0000256" key="2">
    <source>
        <dbReference type="ARBA" id="ARBA00023136"/>
    </source>
</evidence>
<feature type="transmembrane region" description="Helical" evidence="5">
    <location>
        <begin position="36"/>
        <end position="53"/>
    </location>
</feature>
<dbReference type="PANTHER" id="PTHR30329">
    <property type="entry name" value="STATOR ELEMENT OF FLAGELLAR MOTOR COMPLEX"/>
    <property type="match status" value="1"/>
</dbReference>
<evidence type="ECO:0000313" key="8">
    <source>
        <dbReference type="EMBL" id="ABS61895.1"/>
    </source>
</evidence>
<keyword evidence="5" id="KW-1133">Transmembrane helix</keyword>
<feature type="chain" id="PRO_5002707378" evidence="6">
    <location>
        <begin position="26"/>
        <end position="224"/>
    </location>
</feature>
<dbReference type="KEGG" id="pla:Plav_0272"/>
<feature type="domain" description="OmpA-like" evidence="7">
    <location>
        <begin position="105"/>
        <end position="222"/>
    </location>
</feature>
<dbReference type="GO" id="GO:0009279">
    <property type="term" value="C:cell outer membrane"/>
    <property type="evidence" value="ECO:0007669"/>
    <property type="project" value="UniProtKB-SubCell"/>
</dbReference>
<dbReference type="HOGENOM" id="CLU_016890_6_2_5"/>
<dbReference type="eggNOG" id="COG2885">
    <property type="taxonomic scope" value="Bacteria"/>
</dbReference>
<dbReference type="InterPro" id="IPR027367">
    <property type="entry name" value="Gly-zipper_YMGG"/>
</dbReference>
<dbReference type="InterPro" id="IPR050330">
    <property type="entry name" value="Bact_OuterMem_StrucFunc"/>
</dbReference>
<evidence type="ECO:0000256" key="4">
    <source>
        <dbReference type="PROSITE-ProRule" id="PRU00473"/>
    </source>
</evidence>
<dbReference type="InterPro" id="IPR006665">
    <property type="entry name" value="OmpA-like"/>
</dbReference>
<accession>A7HPR2</accession>
<organism evidence="8 9">
    <name type="scientific">Parvibaculum lavamentivorans (strain DS-1 / DSM 13023 / NCIMB 13966)</name>
    <dbReference type="NCBI Taxonomy" id="402881"/>
    <lineage>
        <taxon>Bacteria</taxon>
        <taxon>Pseudomonadati</taxon>
        <taxon>Pseudomonadota</taxon>
        <taxon>Alphaproteobacteria</taxon>
        <taxon>Hyphomicrobiales</taxon>
        <taxon>Parvibaculaceae</taxon>
        <taxon>Parvibaculum</taxon>
    </lineage>
</organism>
<feature type="signal peptide" evidence="6">
    <location>
        <begin position="1"/>
        <end position="25"/>
    </location>
</feature>
<evidence type="ECO:0000256" key="5">
    <source>
        <dbReference type="SAM" id="Phobius"/>
    </source>
</evidence>
<evidence type="ECO:0000256" key="6">
    <source>
        <dbReference type="SAM" id="SignalP"/>
    </source>
</evidence>
<dbReference type="PANTHER" id="PTHR30329:SF21">
    <property type="entry name" value="LIPOPROTEIN YIAD-RELATED"/>
    <property type="match status" value="1"/>
</dbReference>
<dbReference type="PROSITE" id="PS51257">
    <property type="entry name" value="PROKAR_LIPOPROTEIN"/>
    <property type="match status" value="1"/>
</dbReference>
<dbReference type="SUPFAM" id="SSF103088">
    <property type="entry name" value="OmpA-like"/>
    <property type="match status" value="1"/>
</dbReference>
<keyword evidence="3" id="KW-0998">Cell outer membrane</keyword>
<dbReference type="CDD" id="cd07185">
    <property type="entry name" value="OmpA_C-like"/>
    <property type="match status" value="1"/>
</dbReference>
<dbReference type="PRINTS" id="PR01023">
    <property type="entry name" value="NAFLGMOTY"/>
</dbReference>
<dbReference type="AlphaFoldDB" id="A7HPR2"/>
<dbReference type="STRING" id="402881.Plav_0272"/>
<dbReference type="InterPro" id="IPR036737">
    <property type="entry name" value="OmpA-like_sf"/>
</dbReference>
<protein>
    <submittedName>
        <fullName evidence="8">OmpA/MotB domain protein</fullName>
    </submittedName>
</protein>
<name>A7HPR2_PARL1</name>
<dbReference type="PROSITE" id="PS51123">
    <property type="entry name" value="OMPA_2"/>
    <property type="match status" value="1"/>
</dbReference>
<proteinExistence type="predicted"/>
<feature type="transmembrane region" description="Helical" evidence="5">
    <location>
        <begin position="65"/>
        <end position="83"/>
    </location>
</feature>
<dbReference type="Gene3D" id="3.30.1330.60">
    <property type="entry name" value="OmpA-like domain"/>
    <property type="match status" value="1"/>
</dbReference>
<evidence type="ECO:0000256" key="3">
    <source>
        <dbReference type="ARBA" id="ARBA00023237"/>
    </source>
</evidence>
<dbReference type="Proteomes" id="UP000006377">
    <property type="component" value="Chromosome"/>
</dbReference>
<dbReference type="PRINTS" id="PR01021">
    <property type="entry name" value="OMPADOMAIN"/>
</dbReference>
<comment type="subcellular location">
    <subcellularLocation>
        <location evidence="1">Cell outer membrane</location>
    </subcellularLocation>
</comment>
<dbReference type="Pfam" id="PF00691">
    <property type="entry name" value="OmpA"/>
    <property type="match status" value="1"/>
</dbReference>
<keyword evidence="2 4" id="KW-0472">Membrane</keyword>
<sequence length="224" mass="23597">MLMKKFAALALAASFGLAACQTQDAYTGEQKTSKATYGALGGAVIGALGGALIGGGDSTDRRQRAMIGAGIGALAGGGVGYYMDKQEAELTQRLRASGVSVTRVGNDIILNMPGNVTFATNSSDINAKFYDVLNSVAIVLKEYDKTLIDVTGHTDSTGSDQYNLELSQKRAQSVASYLIGQSVDSRRFYIVGAGESQPIATNDTPQGREQNRRVEIRLSPLTTS</sequence>
<keyword evidence="5" id="KW-0812">Transmembrane</keyword>
<keyword evidence="9" id="KW-1185">Reference proteome</keyword>
<dbReference type="Pfam" id="PF13441">
    <property type="entry name" value="Gly-zipper_YMGG"/>
    <property type="match status" value="1"/>
</dbReference>
<dbReference type="InterPro" id="IPR006664">
    <property type="entry name" value="OMP_bac"/>
</dbReference>
<evidence type="ECO:0000259" key="7">
    <source>
        <dbReference type="PROSITE" id="PS51123"/>
    </source>
</evidence>